<dbReference type="PROSITE" id="PS50042">
    <property type="entry name" value="CNMP_BINDING_3"/>
    <property type="match status" value="1"/>
</dbReference>
<dbReference type="PANTHER" id="PTHR24567:SF74">
    <property type="entry name" value="HTH-TYPE TRANSCRIPTIONAL REGULATOR ARCR"/>
    <property type="match status" value="1"/>
</dbReference>
<dbReference type="RefSeq" id="WP_377361090.1">
    <property type="nucleotide sequence ID" value="NZ_JBHTCM010000029.1"/>
</dbReference>
<dbReference type="PANTHER" id="PTHR24567">
    <property type="entry name" value="CRP FAMILY TRANSCRIPTIONAL REGULATORY PROTEIN"/>
    <property type="match status" value="1"/>
</dbReference>
<dbReference type="Proteomes" id="UP001596456">
    <property type="component" value="Unassembled WGS sequence"/>
</dbReference>
<organism evidence="2 3">
    <name type="scientific">Rhodocista pekingensis</name>
    <dbReference type="NCBI Taxonomy" id="201185"/>
    <lineage>
        <taxon>Bacteria</taxon>
        <taxon>Pseudomonadati</taxon>
        <taxon>Pseudomonadota</taxon>
        <taxon>Alphaproteobacteria</taxon>
        <taxon>Rhodospirillales</taxon>
        <taxon>Azospirillaceae</taxon>
        <taxon>Rhodocista</taxon>
    </lineage>
</organism>
<evidence type="ECO:0000259" key="1">
    <source>
        <dbReference type="PROSITE" id="PS50042"/>
    </source>
</evidence>
<evidence type="ECO:0000313" key="3">
    <source>
        <dbReference type="Proteomes" id="UP001596456"/>
    </source>
</evidence>
<dbReference type="InterPro" id="IPR014710">
    <property type="entry name" value="RmlC-like_jellyroll"/>
</dbReference>
<accession>A0ABW2L1G4</accession>
<dbReference type="SMART" id="SM00100">
    <property type="entry name" value="cNMP"/>
    <property type="match status" value="1"/>
</dbReference>
<dbReference type="PRINTS" id="PR00103">
    <property type="entry name" value="CAMPKINASE"/>
</dbReference>
<feature type="domain" description="Cyclic nucleotide-binding" evidence="1">
    <location>
        <begin position="1"/>
        <end position="108"/>
    </location>
</feature>
<dbReference type="SUPFAM" id="SSF51206">
    <property type="entry name" value="cAMP-binding domain-like"/>
    <property type="match status" value="1"/>
</dbReference>
<dbReference type="Pfam" id="PF00027">
    <property type="entry name" value="cNMP_binding"/>
    <property type="match status" value="1"/>
</dbReference>
<sequence length="131" mass="14636">MSAAFQRRTVEPGDIIFREGDPGDSLYVVESGRVVVWRGDPAHPTRIGTVEKGGVFGEMAIFDRKPRMANASAEERSTVMRMPASVLRESLYGADPLLHQLVQILIDNIRHMARRLDELEGRITPPDAPLR</sequence>
<evidence type="ECO:0000313" key="2">
    <source>
        <dbReference type="EMBL" id="MFC7335450.1"/>
    </source>
</evidence>
<dbReference type="InterPro" id="IPR000595">
    <property type="entry name" value="cNMP-bd_dom"/>
</dbReference>
<keyword evidence="3" id="KW-1185">Reference proteome</keyword>
<dbReference type="CDD" id="cd00038">
    <property type="entry name" value="CAP_ED"/>
    <property type="match status" value="1"/>
</dbReference>
<gene>
    <name evidence="2" type="ORF">ACFQPS_19935</name>
</gene>
<protein>
    <submittedName>
        <fullName evidence="2">Crp/Fnr family transcriptional regulator</fullName>
    </submittedName>
</protein>
<dbReference type="InterPro" id="IPR018490">
    <property type="entry name" value="cNMP-bd_dom_sf"/>
</dbReference>
<reference evidence="3" key="1">
    <citation type="journal article" date="2019" name="Int. J. Syst. Evol. Microbiol.">
        <title>The Global Catalogue of Microorganisms (GCM) 10K type strain sequencing project: providing services to taxonomists for standard genome sequencing and annotation.</title>
        <authorList>
            <consortium name="The Broad Institute Genomics Platform"/>
            <consortium name="The Broad Institute Genome Sequencing Center for Infectious Disease"/>
            <person name="Wu L."/>
            <person name="Ma J."/>
        </authorList>
    </citation>
    <scope>NUCLEOTIDE SEQUENCE [LARGE SCALE GENOMIC DNA]</scope>
    <source>
        <strain evidence="3">CGMCC 1.16275</strain>
    </source>
</reference>
<dbReference type="EMBL" id="JBHTCM010000029">
    <property type="protein sequence ID" value="MFC7335450.1"/>
    <property type="molecule type" value="Genomic_DNA"/>
</dbReference>
<name>A0ABW2L1G4_9PROT</name>
<dbReference type="InterPro" id="IPR050397">
    <property type="entry name" value="Env_Response_Regulators"/>
</dbReference>
<proteinExistence type="predicted"/>
<dbReference type="Gene3D" id="2.60.120.10">
    <property type="entry name" value="Jelly Rolls"/>
    <property type="match status" value="1"/>
</dbReference>
<comment type="caution">
    <text evidence="2">The sequence shown here is derived from an EMBL/GenBank/DDBJ whole genome shotgun (WGS) entry which is preliminary data.</text>
</comment>